<dbReference type="InterPro" id="IPR011545">
    <property type="entry name" value="DEAD/DEAH_box_helicase_dom"/>
</dbReference>
<dbReference type="GO" id="GO:0045944">
    <property type="term" value="P:positive regulation of transcription by RNA polymerase II"/>
    <property type="evidence" value="ECO:0007669"/>
    <property type="project" value="TreeGrafter"/>
</dbReference>
<dbReference type="EMBL" id="JAPWDV010000001">
    <property type="protein sequence ID" value="KAJ6223765.1"/>
    <property type="molecule type" value="Genomic_DNA"/>
</dbReference>
<accession>A0A9Q0RRL7</accession>
<dbReference type="InterPro" id="IPR014720">
    <property type="entry name" value="dsRBD_dom"/>
</dbReference>
<keyword evidence="3" id="KW-0378">Hydrolase</keyword>
<dbReference type="GO" id="GO:0005524">
    <property type="term" value="F:ATP binding"/>
    <property type="evidence" value="ECO:0007669"/>
    <property type="project" value="UniProtKB-KW"/>
</dbReference>
<dbReference type="InterPro" id="IPR001650">
    <property type="entry name" value="Helicase_C-like"/>
</dbReference>
<keyword evidence="2" id="KW-0547">Nucleotide-binding</keyword>
<dbReference type="GO" id="GO:0003725">
    <property type="term" value="F:double-stranded RNA binding"/>
    <property type="evidence" value="ECO:0007669"/>
    <property type="project" value="InterPro"/>
</dbReference>
<dbReference type="CDD" id="cd18791">
    <property type="entry name" value="SF2_C_RHA"/>
    <property type="match status" value="1"/>
</dbReference>
<evidence type="ECO:0000256" key="9">
    <source>
        <dbReference type="SAM" id="MobiDB-lite"/>
    </source>
</evidence>
<feature type="domain" description="DRBM" evidence="10">
    <location>
        <begin position="1"/>
        <end position="29"/>
    </location>
</feature>
<dbReference type="AlphaFoldDB" id="A0A9Q0RRL7"/>
<dbReference type="InterPro" id="IPR007502">
    <property type="entry name" value="Helicase-assoc_dom"/>
</dbReference>
<dbReference type="Gene3D" id="3.40.50.300">
    <property type="entry name" value="P-loop containing nucleotide triphosphate hydrolases"/>
    <property type="match status" value="2"/>
</dbReference>
<evidence type="ECO:0000256" key="4">
    <source>
        <dbReference type="ARBA" id="ARBA00022806"/>
    </source>
</evidence>
<dbReference type="InterPro" id="IPR014001">
    <property type="entry name" value="Helicase_ATP-bd"/>
</dbReference>
<dbReference type="SMART" id="SM00487">
    <property type="entry name" value="DEXDc"/>
    <property type="match status" value="1"/>
</dbReference>
<dbReference type="InterPro" id="IPR044446">
    <property type="entry name" value="DHX9_DSRM_2"/>
</dbReference>
<dbReference type="Proteomes" id="UP001142055">
    <property type="component" value="Chromosome 1"/>
</dbReference>
<keyword evidence="5" id="KW-0067">ATP-binding</keyword>
<gene>
    <name evidence="13" type="ORF">RDWZM_002310</name>
</gene>
<dbReference type="CDD" id="cd19855">
    <property type="entry name" value="DSRM_DHX9_rpt2"/>
    <property type="match status" value="1"/>
</dbReference>
<organism evidence="13 14">
    <name type="scientific">Blomia tropicalis</name>
    <name type="common">Mite</name>
    <dbReference type="NCBI Taxonomy" id="40697"/>
    <lineage>
        <taxon>Eukaryota</taxon>
        <taxon>Metazoa</taxon>
        <taxon>Ecdysozoa</taxon>
        <taxon>Arthropoda</taxon>
        <taxon>Chelicerata</taxon>
        <taxon>Arachnida</taxon>
        <taxon>Acari</taxon>
        <taxon>Acariformes</taxon>
        <taxon>Sarcoptiformes</taxon>
        <taxon>Astigmata</taxon>
        <taxon>Glycyphagoidea</taxon>
        <taxon>Echimyopodidae</taxon>
        <taxon>Blomia</taxon>
    </lineage>
</organism>
<comment type="caution">
    <text evidence="13">The sequence shown here is derived from an EMBL/GenBank/DDBJ whole genome shotgun (WGS) entry which is preliminary data.</text>
</comment>
<feature type="compositionally biased region" description="Low complexity" evidence="9">
    <location>
        <begin position="98"/>
        <end position="110"/>
    </location>
</feature>
<evidence type="ECO:0000313" key="13">
    <source>
        <dbReference type="EMBL" id="KAJ6223765.1"/>
    </source>
</evidence>
<evidence type="ECO:0000256" key="5">
    <source>
        <dbReference type="ARBA" id="ARBA00022840"/>
    </source>
</evidence>
<feature type="domain" description="Helicase ATP-binding" evidence="11">
    <location>
        <begin position="469"/>
        <end position="639"/>
    </location>
</feature>
<sequence length="1249" mass="143297">MSHTAIGEGQNKKLASNNAALAMMVYLVENKYITKKELEQPCYSMLDILPRLFPNGEPMTLSKLSKTMGEVSLNSNQTKSTNPQSFPKTDEPKQDWWNVSTNSNNVQSSVIKQLPSTSPQPPNRNSSDRFGGSRYRGARPTPYPNSNNGKSLMSGAQWNRWNSEYPSNSNYVNENPCHNPYEAPNIIWQMDQSGNPFPQPTPQYSDRSWQQSGSNTMNMKNNSSNNLPIEHQSANNFQRPTSKSIPTVGNFTLDNAKQQLHQFMQSKRIKITDFEYDSRGPPHCKVFTARLHFFVRDLKRVIDVTESGCSKQDASRRCALSIIKQLYNEGHVRKYDPDALSKRQLMKNNIIYQINVSKELENMMINVYQTVQQYNMIISPEQAYSLSNKISLNQCENQPSYLYWCPPLPDFNPWLNTKLDDDVYKGKSMEDINHYLQDQFHQMITNVRFQQILTTRSQLPIYVIKDKVISLINDHSVLIIKGSTGCGKTTQVPQFILDSFIRQGNGANCNIVVTQPRRISAISISERVAYERVEPNGCGSKAAVGYSVRFNHVYPRPYGSILFCTTGHLLRRIQNGLKGVSHIIIDEVHERDTNTDLLLVIVRDLIQMGLELKVVIMSATIGVQRFQTYFNNCHVLEIDGALFPVQRYFLEDTIEIIKWNPKKITYLDDDADATDSRSNPNDSTSETRQDDLLIDYDYSRNYSQRTINLVNELRDGVICFELILSILEYIQDMYITGAVLVFLPGWSTIFEMMKYLQKHPKFGDTTRFQILPLHSRLNNRDNHRVFQKVPQRKIILSTNIAETSITIDDVVFVIDSCLLKRKVYCARTNVTSYIIDWVSKSNIQQRQGRAGRVRSGYFFALCSKKRYDSLEEFKVPEILVTSLVETSLLIKYLGFGNVPEFLEKCLDPPPKRSVTEALITLRDINAFNRNDDLTPLGAILVKLPIDPRLGRMVMLSLLLNIGAPSVTIAAISAITNDLFDTISQMDATYRAMLKLDENRISDHLIMFQAYHTFDRQVNMDEYRETFNMNSILQVQNARRQLVEIFSKCGFPEIFFTTKPAYTETEYEMVVGLLVSAFYPNICLYKESRKILTNEEKIGLIHKTSVLYSYVQNQRITRPSDLKSPLMVYSEKSASRNLISSKHMSMISFMQLLLFGIRRYEFPPVPQGENVINDTVLLDGWLEVRIDPKVFDCCLLIKSELENILIQVCDKPETLNSLSHIQTSVVECIREMCFFKHIKVDYVINPIKNG</sequence>
<dbReference type="Pfam" id="PF00271">
    <property type="entry name" value="Helicase_C"/>
    <property type="match status" value="1"/>
</dbReference>
<dbReference type="OMA" id="ANWNTWH"/>
<evidence type="ECO:0000259" key="10">
    <source>
        <dbReference type="PROSITE" id="PS50137"/>
    </source>
</evidence>
<comment type="similarity">
    <text evidence="7">Belongs to the DExH box helicase family.</text>
</comment>
<dbReference type="SUPFAM" id="SSF52540">
    <property type="entry name" value="P-loop containing nucleoside triphosphate hydrolases"/>
    <property type="match status" value="1"/>
</dbReference>
<evidence type="ECO:0000256" key="6">
    <source>
        <dbReference type="ARBA" id="ARBA00022884"/>
    </source>
</evidence>
<dbReference type="GO" id="GO:0016887">
    <property type="term" value="F:ATP hydrolysis activity"/>
    <property type="evidence" value="ECO:0007669"/>
    <property type="project" value="TreeGrafter"/>
</dbReference>
<dbReference type="Gene3D" id="3.30.160.20">
    <property type="match status" value="1"/>
</dbReference>
<dbReference type="Pfam" id="PF00035">
    <property type="entry name" value="dsrm"/>
    <property type="match status" value="1"/>
</dbReference>
<dbReference type="GO" id="GO:0005730">
    <property type="term" value="C:nucleolus"/>
    <property type="evidence" value="ECO:0007669"/>
    <property type="project" value="TreeGrafter"/>
</dbReference>
<evidence type="ECO:0000259" key="12">
    <source>
        <dbReference type="PROSITE" id="PS51194"/>
    </source>
</evidence>
<dbReference type="FunFam" id="3.40.50.300:FF:000526">
    <property type="entry name" value="DExH-box ATP-dependent RNA helicase DExH3"/>
    <property type="match status" value="1"/>
</dbReference>
<dbReference type="InterPro" id="IPR027417">
    <property type="entry name" value="P-loop_NTPase"/>
</dbReference>
<dbReference type="SUPFAM" id="SSF54768">
    <property type="entry name" value="dsRNA-binding domain-like"/>
    <property type="match status" value="1"/>
</dbReference>
<evidence type="ECO:0000259" key="11">
    <source>
        <dbReference type="PROSITE" id="PS51192"/>
    </source>
</evidence>
<dbReference type="PROSITE" id="PS51194">
    <property type="entry name" value="HELICASE_CTER"/>
    <property type="match status" value="1"/>
</dbReference>
<feature type="domain" description="Helicase C-terminal" evidence="12">
    <location>
        <begin position="729"/>
        <end position="894"/>
    </location>
</feature>
<dbReference type="GO" id="GO:1990904">
    <property type="term" value="C:ribonucleoprotein complex"/>
    <property type="evidence" value="ECO:0007669"/>
    <property type="project" value="TreeGrafter"/>
</dbReference>
<dbReference type="PROSITE" id="PS50137">
    <property type="entry name" value="DS_RBD"/>
    <property type="match status" value="2"/>
</dbReference>
<evidence type="ECO:0000256" key="1">
    <source>
        <dbReference type="ARBA" id="ARBA00012552"/>
    </source>
</evidence>
<dbReference type="PROSITE" id="PS51192">
    <property type="entry name" value="HELICASE_ATP_BIND_1"/>
    <property type="match status" value="1"/>
</dbReference>
<name>A0A9Q0RRL7_BLOTA</name>
<keyword evidence="14" id="KW-1185">Reference proteome</keyword>
<evidence type="ECO:0000256" key="8">
    <source>
        <dbReference type="PROSITE-ProRule" id="PRU00266"/>
    </source>
</evidence>
<dbReference type="Gene3D" id="1.20.120.1080">
    <property type="match status" value="1"/>
</dbReference>
<evidence type="ECO:0000256" key="7">
    <source>
        <dbReference type="ARBA" id="ARBA00060772"/>
    </source>
</evidence>
<keyword evidence="6 8" id="KW-0694">RNA-binding</keyword>
<dbReference type="GO" id="GO:0050684">
    <property type="term" value="P:regulation of mRNA processing"/>
    <property type="evidence" value="ECO:0007669"/>
    <property type="project" value="TreeGrafter"/>
</dbReference>
<evidence type="ECO:0000256" key="3">
    <source>
        <dbReference type="ARBA" id="ARBA00022801"/>
    </source>
</evidence>
<feature type="domain" description="DRBM" evidence="10">
    <location>
        <begin position="255"/>
        <end position="328"/>
    </location>
</feature>
<dbReference type="PANTHER" id="PTHR18934:SF119">
    <property type="entry name" value="ATP-DEPENDENT RNA HELICASE A"/>
    <property type="match status" value="1"/>
</dbReference>
<feature type="compositionally biased region" description="Polar residues" evidence="9">
    <location>
        <begin position="72"/>
        <end position="87"/>
    </location>
</feature>
<dbReference type="Pfam" id="PF00270">
    <property type="entry name" value="DEAD"/>
    <property type="match status" value="1"/>
</dbReference>
<evidence type="ECO:0000313" key="14">
    <source>
        <dbReference type="Proteomes" id="UP001142055"/>
    </source>
</evidence>
<dbReference type="EC" id="3.6.4.13" evidence="1"/>
<dbReference type="SMART" id="SM00358">
    <property type="entry name" value="DSRM"/>
    <property type="match status" value="1"/>
</dbReference>
<dbReference type="GO" id="GO:0043138">
    <property type="term" value="F:3'-5' DNA helicase activity"/>
    <property type="evidence" value="ECO:0007669"/>
    <property type="project" value="TreeGrafter"/>
</dbReference>
<proteinExistence type="inferred from homology"/>
<dbReference type="InterPro" id="IPR002464">
    <property type="entry name" value="DNA/RNA_helicase_DEAH_CS"/>
</dbReference>
<protein>
    <recommendedName>
        <fullName evidence="1">RNA helicase</fullName>
        <ecNumber evidence="1">3.6.4.13</ecNumber>
    </recommendedName>
</protein>
<reference evidence="13" key="1">
    <citation type="submission" date="2022-12" db="EMBL/GenBank/DDBJ databases">
        <title>Genome assemblies of Blomia tropicalis.</title>
        <authorList>
            <person name="Cui Y."/>
        </authorList>
    </citation>
    <scope>NUCLEOTIDE SEQUENCE</scope>
    <source>
        <tissue evidence="13">Adult mites</tissue>
    </source>
</reference>
<evidence type="ECO:0000256" key="2">
    <source>
        <dbReference type="ARBA" id="ARBA00022741"/>
    </source>
</evidence>
<dbReference type="PANTHER" id="PTHR18934">
    <property type="entry name" value="ATP-DEPENDENT RNA HELICASE"/>
    <property type="match status" value="1"/>
</dbReference>
<dbReference type="GO" id="GO:0003724">
    <property type="term" value="F:RNA helicase activity"/>
    <property type="evidence" value="ECO:0007669"/>
    <property type="project" value="UniProtKB-EC"/>
</dbReference>
<feature type="region of interest" description="Disordered" evidence="9">
    <location>
        <begin position="70"/>
        <end position="151"/>
    </location>
</feature>
<dbReference type="PROSITE" id="PS00690">
    <property type="entry name" value="DEAH_ATP_HELICASE"/>
    <property type="match status" value="1"/>
</dbReference>
<dbReference type="FunFam" id="3.30.160.20:FF:000028">
    <property type="entry name" value="ATP-dependent RNA helicase A"/>
    <property type="match status" value="1"/>
</dbReference>
<dbReference type="SMART" id="SM00490">
    <property type="entry name" value="HELICc"/>
    <property type="match status" value="1"/>
</dbReference>
<dbReference type="SMART" id="SM00847">
    <property type="entry name" value="HA2"/>
    <property type="match status" value="1"/>
</dbReference>
<keyword evidence="4" id="KW-0347">Helicase</keyword>